<evidence type="ECO:0000256" key="1">
    <source>
        <dbReference type="SAM" id="MobiDB-lite"/>
    </source>
</evidence>
<comment type="caution">
    <text evidence="2">The sequence shown here is derived from an EMBL/GenBank/DDBJ whole genome shotgun (WGS) entry which is preliminary data.</text>
</comment>
<sequence length="224" mass="23925">MACVGKQRHQVGIDPGLNFAATPLFAKRSWESRNCHGLEKQVSVSSSYSPSGEVKSLPTVASRQGGPRHGDCLCKSRGRCASVARSLFRRPFAAVAIRLRSRRVQGGAGPAPRTRPGTCEPDLPPGRKLSLRASGELLEQAVRCHRDAWGTDGRVSRCACGGLDIGVYGVSRRMCTVCRGRVRWFATALAHSVFSEMVAGIGSVTLASSSAAGVHSMHGIRLAW</sequence>
<name>A0ABN7QEK2_9BURK</name>
<reference evidence="2 3" key="1">
    <citation type="submission" date="2021-03" db="EMBL/GenBank/DDBJ databases">
        <authorList>
            <person name="Peeters C."/>
        </authorList>
    </citation>
    <scope>NUCLEOTIDE SEQUENCE [LARGE SCALE GENOMIC DNA]</scope>
    <source>
        <strain evidence="2 3">LMG 26411</strain>
    </source>
</reference>
<protein>
    <submittedName>
        <fullName evidence="2">Uncharacterized protein</fullName>
    </submittedName>
</protein>
<evidence type="ECO:0000313" key="2">
    <source>
        <dbReference type="EMBL" id="CAG2159733.1"/>
    </source>
</evidence>
<proteinExistence type="predicted"/>
<dbReference type="EMBL" id="CAJPVI010000064">
    <property type="protein sequence ID" value="CAG2159733.1"/>
    <property type="molecule type" value="Genomic_DNA"/>
</dbReference>
<dbReference type="Proteomes" id="UP000672657">
    <property type="component" value="Unassembled WGS sequence"/>
</dbReference>
<evidence type="ECO:0000313" key="3">
    <source>
        <dbReference type="Proteomes" id="UP000672657"/>
    </source>
</evidence>
<gene>
    <name evidence="2" type="ORF">LMG26411_06937</name>
</gene>
<organism evidence="2 3">
    <name type="scientific">Cupriavidus numazuensis</name>
    <dbReference type="NCBI Taxonomy" id="221992"/>
    <lineage>
        <taxon>Bacteria</taxon>
        <taxon>Pseudomonadati</taxon>
        <taxon>Pseudomonadota</taxon>
        <taxon>Betaproteobacteria</taxon>
        <taxon>Burkholderiales</taxon>
        <taxon>Burkholderiaceae</taxon>
        <taxon>Cupriavidus</taxon>
    </lineage>
</organism>
<accession>A0ABN7QEK2</accession>
<keyword evidence="3" id="KW-1185">Reference proteome</keyword>
<feature type="region of interest" description="Disordered" evidence="1">
    <location>
        <begin position="104"/>
        <end position="125"/>
    </location>
</feature>